<keyword evidence="1" id="KW-1133">Transmembrane helix</keyword>
<feature type="domain" description="Outer membrane protein beta-barrel" evidence="2">
    <location>
        <begin position="44"/>
        <end position="222"/>
    </location>
</feature>
<keyword evidence="4" id="KW-1185">Reference proteome</keyword>
<accession>A0ABP8L349</accession>
<keyword evidence="1" id="KW-0472">Membrane</keyword>
<gene>
    <name evidence="3" type="ORF">GCM10023187_56170</name>
</gene>
<dbReference type="EMBL" id="BAABHB010000022">
    <property type="protein sequence ID" value="GAA4420722.1"/>
    <property type="molecule type" value="Genomic_DNA"/>
</dbReference>
<organism evidence="3 4">
    <name type="scientific">Nibrella viscosa</name>
    <dbReference type="NCBI Taxonomy" id="1084524"/>
    <lineage>
        <taxon>Bacteria</taxon>
        <taxon>Pseudomonadati</taxon>
        <taxon>Bacteroidota</taxon>
        <taxon>Cytophagia</taxon>
        <taxon>Cytophagales</taxon>
        <taxon>Spirosomataceae</taxon>
        <taxon>Nibrella</taxon>
    </lineage>
</organism>
<name>A0ABP8L349_9BACT</name>
<evidence type="ECO:0000313" key="3">
    <source>
        <dbReference type="EMBL" id="GAA4420722.1"/>
    </source>
</evidence>
<dbReference type="Pfam" id="PF13568">
    <property type="entry name" value="OMP_b-brl_2"/>
    <property type="match status" value="1"/>
</dbReference>
<dbReference type="InterPro" id="IPR025665">
    <property type="entry name" value="Beta-barrel_OMP_2"/>
</dbReference>
<keyword evidence="1" id="KW-0812">Transmembrane</keyword>
<protein>
    <recommendedName>
        <fullName evidence="2">Outer membrane protein beta-barrel domain-containing protein</fullName>
    </recommendedName>
</protein>
<evidence type="ECO:0000313" key="4">
    <source>
        <dbReference type="Proteomes" id="UP001500936"/>
    </source>
</evidence>
<reference evidence="4" key="1">
    <citation type="journal article" date="2019" name="Int. J. Syst. Evol. Microbiol.">
        <title>The Global Catalogue of Microorganisms (GCM) 10K type strain sequencing project: providing services to taxonomists for standard genome sequencing and annotation.</title>
        <authorList>
            <consortium name="The Broad Institute Genomics Platform"/>
            <consortium name="The Broad Institute Genome Sequencing Center for Infectious Disease"/>
            <person name="Wu L."/>
            <person name="Ma J."/>
        </authorList>
    </citation>
    <scope>NUCLEOTIDE SEQUENCE [LARGE SCALE GENOMIC DNA]</scope>
    <source>
        <strain evidence="4">JCM 17925</strain>
    </source>
</reference>
<proteinExistence type="predicted"/>
<dbReference type="Proteomes" id="UP001500936">
    <property type="component" value="Unassembled WGS sequence"/>
</dbReference>
<comment type="caution">
    <text evidence="3">The sequence shown here is derived from an EMBL/GenBank/DDBJ whole genome shotgun (WGS) entry which is preliminary data.</text>
</comment>
<feature type="transmembrane region" description="Helical" evidence="1">
    <location>
        <begin position="24"/>
        <end position="44"/>
    </location>
</feature>
<evidence type="ECO:0000256" key="1">
    <source>
        <dbReference type="SAM" id="Phobius"/>
    </source>
</evidence>
<evidence type="ECO:0000259" key="2">
    <source>
        <dbReference type="Pfam" id="PF13568"/>
    </source>
</evidence>
<sequence length="254" mass="29194">MLFVTYLKATILIYSLYLTKMRKFSLYVFIAVCISGLGIEQTYAQTNINLRAGINWSQARYLHTLNSSQIRGRYIPAFVVGWNIGIPVEFSVTDRFAIQPEFSIVSKGFQTHTQFYSSSIPREIINSALLTVRKTSLETPVMFKYYFSNSFNGIYVMAGPSIEWFLRQKDQYVIYPLQVGDVKVQEYKFSDLNNRLRIGYGAGVGFINNLGSIPVFMEIRYQTSWIEPNFKHVYDSNSAFTFSVGARISKLKKL</sequence>